<evidence type="ECO:0000259" key="7">
    <source>
        <dbReference type="Pfam" id="PF00884"/>
    </source>
</evidence>
<evidence type="ECO:0000256" key="2">
    <source>
        <dbReference type="ARBA" id="ARBA00008779"/>
    </source>
</evidence>
<name>A0A087U2M1_STEMI</name>
<accession>A0A087U2M1</accession>
<protein>
    <submittedName>
        <fullName evidence="8">Extracellular sulfatase SULF-1-like protein</fullName>
    </submittedName>
</protein>
<dbReference type="InterPro" id="IPR024607">
    <property type="entry name" value="Sulfatase_CS"/>
</dbReference>
<proteinExistence type="inferred from homology"/>
<dbReference type="Pfam" id="PF00884">
    <property type="entry name" value="Sulfatase"/>
    <property type="match status" value="1"/>
</dbReference>
<keyword evidence="9" id="KW-1185">Reference proteome</keyword>
<keyword evidence="5" id="KW-0325">Glycoprotein</keyword>
<feature type="signal peptide" evidence="6">
    <location>
        <begin position="1"/>
        <end position="22"/>
    </location>
</feature>
<dbReference type="Proteomes" id="UP000054359">
    <property type="component" value="Unassembled WGS sequence"/>
</dbReference>
<evidence type="ECO:0000313" key="9">
    <source>
        <dbReference type="Proteomes" id="UP000054359"/>
    </source>
</evidence>
<keyword evidence="4" id="KW-0378">Hydrolase</keyword>
<dbReference type="GO" id="GO:0005539">
    <property type="term" value="F:glycosaminoglycan binding"/>
    <property type="evidence" value="ECO:0007669"/>
    <property type="project" value="TreeGrafter"/>
</dbReference>
<feature type="domain" description="Sulfatase N-terminal" evidence="7">
    <location>
        <begin position="84"/>
        <end position="152"/>
    </location>
</feature>
<feature type="non-terminal residue" evidence="8">
    <location>
        <position position="163"/>
    </location>
</feature>
<dbReference type="InterPro" id="IPR000917">
    <property type="entry name" value="Sulfatase_N"/>
</dbReference>
<dbReference type="STRING" id="407821.A0A087U2M1"/>
<dbReference type="GO" id="GO:0008449">
    <property type="term" value="F:N-acetylglucosamine-6-sulfatase activity"/>
    <property type="evidence" value="ECO:0007669"/>
    <property type="project" value="TreeGrafter"/>
</dbReference>
<organism evidence="8 9">
    <name type="scientific">Stegodyphus mimosarum</name>
    <name type="common">African social velvet spider</name>
    <dbReference type="NCBI Taxonomy" id="407821"/>
    <lineage>
        <taxon>Eukaryota</taxon>
        <taxon>Metazoa</taxon>
        <taxon>Ecdysozoa</taxon>
        <taxon>Arthropoda</taxon>
        <taxon>Chelicerata</taxon>
        <taxon>Arachnida</taxon>
        <taxon>Araneae</taxon>
        <taxon>Araneomorphae</taxon>
        <taxon>Entelegynae</taxon>
        <taxon>Eresoidea</taxon>
        <taxon>Eresidae</taxon>
        <taxon>Stegodyphus</taxon>
    </lineage>
</organism>
<dbReference type="SUPFAM" id="SSF53649">
    <property type="entry name" value="Alkaline phosphatase-like"/>
    <property type="match status" value="1"/>
</dbReference>
<evidence type="ECO:0000256" key="4">
    <source>
        <dbReference type="ARBA" id="ARBA00022801"/>
    </source>
</evidence>
<comment type="cofactor">
    <cofactor evidence="1">
        <name>Ca(2+)</name>
        <dbReference type="ChEBI" id="CHEBI:29108"/>
    </cofactor>
</comment>
<dbReference type="PANTHER" id="PTHR43108">
    <property type="entry name" value="N-ACETYLGLUCOSAMINE-6-SULFATASE FAMILY MEMBER"/>
    <property type="match status" value="1"/>
</dbReference>
<keyword evidence="3 6" id="KW-0732">Signal</keyword>
<dbReference type="EMBL" id="KK117865">
    <property type="protein sequence ID" value="KFM71610.1"/>
    <property type="molecule type" value="Genomic_DNA"/>
</dbReference>
<feature type="chain" id="PRO_5001830153" evidence="6">
    <location>
        <begin position="23"/>
        <end position="163"/>
    </location>
</feature>
<dbReference type="Gene3D" id="3.40.720.10">
    <property type="entry name" value="Alkaline Phosphatase, subunit A"/>
    <property type="match status" value="1"/>
</dbReference>
<evidence type="ECO:0000256" key="3">
    <source>
        <dbReference type="ARBA" id="ARBA00022729"/>
    </source>
</evidence>
<dbReference type="PROSITE" id="PS00523">
    <property type="entry name" value="SULFATASE_1"/>
    <property type="match status" value="1"/>
</dbReference>
<dbReference type="InterPro" id="IPR017850">
    <property type="entry name" value="Alkaline_phosphatase_core_sf"/>
</dbReference>
<comment type="similarity">
    <text evidence="2">Belongs to the sulfatase family.</text>
</comment>
<gene>
    <name evidence="8" type="ORF">X975_19988</name>
</gene>
<sequence length="163" mass="18965">MELSVMKLFFIYFSTILLCTLAQNSRMHRSDQEQQSSFLPDVSSSYPNNWPYEYEHSRYSSRSNYARKEGRIKKVPQLLRDKKPNIILILTDDQDIELGSMNFMPKTLRILADGGAHFSNAYVTTPMCCPSRSSLLTGLYVHNHQVHTNNDNCSSPWWQQEHE</sequence>
<evidence type="ECO:0000313" key="8">
    <source>
        <dbReference type="EMBL" id="KFM71610.1"/>
    </source>
</evidence>
<evidence type="ECO:0000256" key="6">
    <source>
        <dbReference type="SAM" id="SignalP"/>
    </source>
</evidence>
<dbReference type="AlphaFoldDB" id="A0A087U2M1"/>
<evidence type="ECO:0000256" key="1">
    <source>
        <dbReference type="ARBA" id="ARBA00001913"/>
    </source>
</evidence>
<dbReference type="OrthoDB" id="6427746at2759"/>
<reference evidence="8 9" key="1">
    <citation type="submission" date="2013-11" db="EMBL/GenBank/DDBJ databases">
        <title>Genome sequencing of Stegodyphus mimosarum.</title>
        <authorList>
            <person name="Bechsgaard J."/>
        </authorList>
    </citation>
    <scope>NUCLEOTIDE SEQUENCE [LARGE SCALE GENOMIC DNA]</scope>
</reference>
<dbReference type="PANTHER" id="PTHR43108:SF16">
    <property type="entry name" value="EXTRACELLULAR SULFATASE SULF-1 HOMOLOG"/>
    <property type="match status" value="1"/>
</dbReference>
<evidence type="ECO:0000256" key="5">
    <source>
        <dbReference type="ARBA" id="ARBA00023180"/>
    </source>
</evidence>